<dbReference type="RefSeq" id="XP_044549330.1">
    <property type="nucleotide sequence ID" value="XM_044693949.1"/>
</dbReference>
<organism evidence="3 4">
    <name type="scientific">Naegleria lovaniensis</name>
    <name type="common">Amoeba</name>
    <dbReference type="NCBI Taxonomy" id="51637"/>
    <lineage>
        <taxon>Eukaryota</taxon>
        <taxon>Discoba</taxon>
        <taxon>Heterolobosea</taxon>
        <taxon>Tetramitia</taxon>
        <taxon>Eutetramitia</taxon>
        <taxon>Vahlkampfiidae</taxon>
        <taxon>Naegleria</taxon>
    </lineage>
</organism>
<proteinExistence type="predicted"/>
<keyword evidence="1" id="KW-0812">Transmembrane</keyword>
<evidence type="ECO:0000313" key="3">
    <source>
        <dbReference type="EMBL" id="KAG2383651.1"/>
    </source>
</evidence>
<dbReference type="EMBL" id="PYSW02000020">
    <property type="protein sequence ID" value="KAG2383651.1"/>
    <property type="molecule type" value="Genomic_DNA"/>
</dbReference>
<dbReference type="GO" id="GO:0004672">
    <property type="term" value="F:protein kinase activity"/>
    <property type="evidence" value="ECO:0007669"/>
    <property type="project" value="InterPro"/>
</dbReference>
<dbReference type="PROSITE" id="PS00108">
    <property type="entry name" value="PROTEIN_KINASE_ST"/>
    <property type="match status" value="1"/>
</dbReference>
<dbReference type="SMART" id="SM00220">
    <property type="entry name" value="S_TKc"/>
    <property type="match status" value="1"/>
</dbReference>
<dbReference type="GO" id="GO:0005524">
    <property type="term" value="F:ATP binding"/>
    <property type="evidence" value="ECO:0007669"/>
    <property type="project" value="InterPro"/>
</dbReference>
<comment type="caution">
    <text evidence="3">The sequence shown here is derived from an EMBL/GenBank/DDBJ whole genome shotgun (WGS) entry which is preliminary data.</text>
</comment>
<sequence>MELTLWNNGTDRILFLETGTNLIFRLNETQDHQAVLHFENNRTNSLRLDRIAVFMYSAHDVPITLHSALSIYNEKNWAIEVVLHVDDCPSGLQMDLQQIPANSYGCNNSPPIPYNVIIPVVSIVSILSISILVLLLYVTFKVLGSIFAKLNRLKRKEEAEKKMESKLIDKRIVLMDEEYSVFNQTTGQGIDESTSLLHPKREKSVVPGTTSINHSTAQNSRKNNLHHTWIISIDEIEILRRISEDENDEAEKDEEFEREASLLASIRHPNVVQFFGVIMAGTKKYMVVEYLDNGSLDQLIYRSKNGIEKLDIYRKIDILLGVSKGMQYLHSLKPHGIIHRDLKPGNILISKSYTSKICDFGLSKTSKNQSTSNSAATTNVGTLFYMSNEMISGDSKYNHKTDVYSFAIVMWELFFEENPYLNFGSKKLYGNMVDTNAMHTDVYGFNILPKIVNGLRPIIPFHTKTELRKWIEEFHFYQENSDLEKLSDICEKYISIMKSCWSHDSSARPEFSEVTSRLTELLSF</sequence>
<dbReference type="PANTHER" id="PTHR23257:SF963">
    <property type="entry name" value="AT08303P"/>
    <property type="match status" value="1"/>
</dbReference>
<dbReference type="GO" id="GO:0007165">
    <property type="term" value="P:signal transduction"/>
    <property type="evidence" value="ECO:0007669"/>
    <property type="project" value="TreeGrafter"/>
</dbReference>
<name>A0AA88GQU1_NAELO</name>
<dbReference type="PANTHER" id="PTHR23257">
    <property type="entry name" value="SERINE-THREONINE PROTEIN KINASE"/>
    <property type="match status" value="1"/>
</dbReference>
<dbReference type="AlphaFoldDB" id="A0AA88GQU1"/>
<dbReference type="InterPro" id="IPR050167">
    <property type="entry name" value="Ser_Thr_protein_kinase"/>
</dbReference>
<evidence type="ECO:0000256" key="1">
    <source>
        <dbReference type="SAM" id="Phobius"/>
    </source>
</evidence>
<dbReference type="Gene3D" id="1.10.510.10">
    <property type="entry name" value="Transferase(Phosphotransferase) domain 1"/>
    <property type="match status" value="1"/>
</dbReference>
<gene>
    <name evidence="3" type="ORF">C9374_004322</name>
</gene>
<keyword evidence="1" id="KW-1133">Transmembrane helix</keyword>
<feature type="transmembrane region" description="Helical" evidence="1">
    <location>
        <begin position="116"/>
        <end position="140"/>
    </location>
</feature>
<dbReference type="Proteomes" id="UP000816034">
    <property type="component" value="Unassembled WGS sequence"/>
</dbReference>
<dbReference type="InterPro" id="IPR008271">
    <property type="entry name" value="Ser/Thr_kinase_AS"/>
</dbReference>
<dbReference type="Pfam" id="PF00069">
    <property type="entry name" value="Pkinase"/>
    <property type="match status" value="1"/>
</dbReference>
<accession>A0AA88GQU1</accession>
<evidence type="ECO:0000259" key="2">
    <source>
        <dbReference type="PROSITE" id="PS50011"/>
    </source>
</evidence>
<dbReference type="InterPro" id="IPR011009">
    <property type="entry name" value="Kinase-like_dom_sf"/>
</dbReference>
<feature type="domain" description="Protein kinase" evidence="2">
    <location>
        <begin position="199"/>
        <end position="522"/>
    </location>
</feature>
<dbReference type="SUPFAM" id="SSF56112">
    <property type="entry name" value="Protein kinase-like (PK-like)"/>
    <property type="match status" value="1"/>
</dbReference>
<dbReference type="InterPro" id="IPR000719">
    <property type="entry name" value="Prot_kinase_dom"/>
</dbReference>
<dbReference type="GO" id="GO:0005737">
    <property type="term" value="C:cytoplasm"/>
    <property type="evidence" value="ECO:0007669"/>
    <property type="project" value="TreeGrafter"/>
</dbReference>
<keyword evidence="4" id="KW-1185">Reference proteome</keyword>
<keyword evidence="1" id="KW-0472">Membrane</keyword>
<dbReference type="GeneID" id="68096777"/>
<evidence type="ECO:0000313" key="4">
    <source>
        <dbReference type="Proteomes" id="UP000816034"/>
    </source>
</evidence>
<reference evidence="3 4" key="1">
    <citation type="journal article" date="2018" name="BMC Genomics">
        <title>The genome of Naegleria lovaniensis, the basis for a comparative approach to unravel pathogenicity factors of the human pathogenic amoeba N. fowleri.</title>
        <authorList>
            <person name="Liechti N."/>
            <person name="Schurch N."/>
            <person name="Bruggmann R."/>
            <person name="Wittwer M."/>
        </authorList>
    </citation>
    <scope>NUCLEOTIDE SEQUENCE [LARGE SCALE GENOMIC DNA]</scope>
    <source>
        <strain evidence="3 4">ATCC 30569</strain>
    </source>
</reference>
<dbReference type="PROSITE" id="PS50011">
    <property type="entry name" value="PROTEIN_KINASE_DOM"/>
    <property type="match status" value="1"/>
</dbReference>
<protein>
    <recommendedName>
        <fullName evidence="2">Protein kinase domain-containing protein</fullName>
    </recommendedName>
</protein>